<evidence type="ECO:0008006" key="4">
    <source>
        <dbReference type="Google" id="ProtNLM"/>
    </source>
</evidence>
<accession>A0ABP6UBU1</accession>
<evidence type="ECO:0000313" key="3">
    <source>
        <dbReference type="Proteomes" id="UP001501455"/>
    </source>
</evidence>
<proteinExistence type="predicted"/>
<dbReference type="EMBL" id="BAAAXF010000082">
    <property type="protein sequence ID" value="GAA3505237.1"/>
    <property type="molecule type" value="Genomic_DNA"/>
</dbReference>
<reference evidence="3" key="1">
    <citation type="journal article" date="2019" name="Int. J. Syst. Evol. Microbiol.">
        <title>The Global Catalogue of Microorganisms (GCM) 10K type strain sequencing project: providing services to taxonomists for standard genome sequencing and annotation.</title>
        <authorList>
            <consortium name="The Broad Institute Genomics Platform"/>
            <consortium name="The Broad Institute Genome Sequencing Center for Infectious Disease"/>
            <person name="Wu L."/>
            <person name="Ma J."/>
        </authorList>
    </citation>
    <scope>NUCLEOTIDE SEQUENCE [LARGE SCALE GENOMIC DNA]</scope>
    <source>
        <strain evidence="3">JCM 4816</strain>
    </source>
</reference>
<gene>
    <name evidence="2" type="ORF">GCM10019016_123500</name>
</gene>
<comment type="caution">
    <text evidence="2">The sequence shown here is derived from an EMBL/GenBank/DDBJ whole genome shotgun (WGS) entry which is preliminary data.</text>
</comment>
<keyword evidence="3" id="KW-1185">Reference proteome</keyword>
<dbReference type="Proteomes" id="UP001501455">
    <property type="component" value="Unassembled WGS sequence"/>
</dbReference>
<protein>
    <recommendedName>
        <fullName evidence="4">AMP-binding enzyme C-terminal domain-containing protein</fullName>
    </recommendedName>
</protein>
<dbReference type="SUPFAM" id="SSF56801">
    <property type="entry name" value="Acetyl-CoA synthetase-like"/>
    <property type="match status" value="1"/>
</dbReference>
<dbReference type="InterPro" id="IPR045851">
    <property type="entry name" value="AMP-bd_C_sf"/>
</dbReference>
<feature type="compositionally biased region" description="Basic and acidic residues" evidence="1">
    <location>
        <begin position="55"/>
        <end position="71"/>
    </location>
</feature>
<sequence>MRGFRIEPGEIEAALTRDPQVREAVVVVRDQDPGRGRLIGYVPAVCGSAWRTPKPDALARRHEGPGRDASHCRMPRPGPAVLPACPEEP</sequence>
<feature type="region of interest" description="Disordered" evidence="1">
    <location>
        <begin position="55"/>
        <end position="89"/>
    </location>
</feature>
<evidence type="ECO:0000256" key="1">
    <source>
        <dbReference type="SAM" id="MobiDB-lite"/>
    </source>
</evidence>
<evidence type="ECO:0000313" key="2">
    <source>
        <dbReference type="EMBL" id="GAA3505237.1"/>
    </source>
</evidence>
<organism evidence="2 3">
    <name type="scientific">Streptomyces prasinosporus</name>
    <dbReference type="NCBI Taxonomy" id="68256"/>
    <lineage>
        <taxon>Bacteria</taxon>
        <taxon>Bacillati</taxon>
        <taxon>Actinomycetota</taxon>
        <taxon>Actinomycetes</taxon>
        <taxon>Kitasatosporales</taxon>
        <taxon>Streptomycetaceae</taxon>
        <taxon>Streptomyces</taxon>
        <taxon>Streptomyces albogriseolus group</taxon>
    </lineage>
</organism>
<name>A0ABP6UBU1_9ACTN</name>
<dbReference type="Gene3D" id="3.30.300.30">
    <property type="match status" value="1"/>
</dbReference>